<gene>
    <name evidence="1" type="ORF">MANES_10G034100</name>
</gene>
<sequence>MTLILHTTNPSLHFRYHPRLCRWSGKSVQPIRPNGRDRNIAVL</sequence>
<accession>A0A2C9V4Z4</accession>
<organism evidence="1">
    <name type="scientific">Manihot esculenta</name>
    <name type="common">Cassava</name>
    <name type="synonym">Jatropha manihot</name>
    <dbReference type="NCBI Taxonomy" id="3983"/>
    <lineage>
        <taxon>Eukaryota</taxon>
        <taxon>Viridiplantae</taxon>
        <taxon>Streptophyta</taxon>
        <taxon>Embryophyta</taxon>
        <taxon>Tracheophyta</taxon>
        <taxon>Spermatophyta</taxon>
        <taxon>Magnoliopsida</taxon>
        <taxon>eudicotyledons</taxon>
        <taxon>Gunneridae</taxon>
        <taxon>Pentapetalae</taxon>
        <taxon>rosids</taxon>
        <taxon>fabids</taxon>
        <taxon>Malpighiales</taxon>
        <taxon>Euphorbiaceae</taxon>
        <taxon>Crotonoideae</taxon>
        <taxon>Manihoteae</taxon>
        <taxon>Manihot</taxon>
    </lineage>
</organism>
<protein>
    <submittedName>
        <fullName evidence="1">Uncharacterized protein</fullName>
    </submittedName>
</protein>
<reference evidence="1" key="1">
    <citation type="submission" date="2016-02" db="EMBL/GenBank/DDBJ databases">
        <title>WGS assembly of Manihot esculenta.</title>
        <authorList>
            <person name="Bredeson J.V."/>
            <person name="Prochnik S.E."/>
            <person name="Lyons J.B."/>
            <person name="Schmutz J."/>
            <person name="Grimwood J."/>
            <person name="Vrebalov J."/>
            <person name="Bart R.S."/>
            <person name="Amuge T."/>
            <person name="Ferguson M.E."/>
            <person name="Green R."/>
            <person name="Putnam N."/>
            <person name="Stites J."/>
            <person name="Rounsley S."/>
            <person name="Rokhsar D.S."/>
        </authorList>
    </citation>
    <scope>NUCLEOTIDE SEQUENCE [LARGE SCALE GENOMIC DNA]</scope>
    <source>
        <tissue evidence="1">Leaf</tissue>
    </source>
</reference>
<name>A0A2C9V4Z4_MANES</name>
<proteinExistence type="predicted"/>
<evidence type="ECO:0000313" key="1">
    <source>
        <dbReference type="EMBL" id="OAY38671.1"/>
    </source>
</evidence>
<dbReference type="EMBL" id="CM004396">
    <property type="protein sequence ID" value="OAY38671.1"/>
    <property type="molecule type" value="Genomic_DNA"/>
</dbReference>
<dbReference type="AlphaFoldDB" id="A0A2C9V4Z4"/>